<reference evidence="2" key="3">
    <citation type="submission" date="2025-08" db="UniProtKB">
        <authorList>
            <consortium name="RefSeq"/>
        </authorList>
    </citation>
    <scope>IDENTIFICATION</scope>
    <source>
        <strain evidence="2">NI907</strain>
    </source>
</reference>
<dbReference type="GeneID" id="41963310"/>
<sequence>MGLMCCLYEETRDPTYLEAAKRALTRANPNLKYGPKTSTRVMAVFADFEEDLTQETAVQLQTELMARKNYALIFVQNNMANTRTSYIDQLT</sequence>
<name>A0A6P8AV91_PYRGI</name>
<evidence type="ECO:0000313" key="2">
    <source>
        <dbReference type="RefSeq" id="XP_030978827.1"/>
    </source>
</evidence>
<dbReference type="Proteomes" id="UP000515153">
    <property type="component" value="Chromosome V"/>
</dbReference>
<keyword evidence="1" id="KW-1185">Reference proteome</keyword>
<accession>A0A6P8AV91</accession>
<reference evidence="2" key="2">
    <citation type="submission" date="2019-10" db="EMBL/GenBank/DDBJ databases">
        <authorList>
            <consortium name="NCBI Genome Project"/>
        </authorList>
    </citation>
    <scope>NUCLEOTIDE SEQUENCE</scope>
    <source>
        <strain evidence="2">NI907</strain>
    </source>
</reference>
<evidence type="ECO:0000313" key="1">
    <source>
        <dbReference type="Proteomes" id="UP000515153"/>
    </source>
</evidence>
<dbReference type="AlphaFoldDB" id="A0A6P8AV91"/>
<dbReference type="KEGG" id="pgri:PgNI_08405"/>
<gene>
    <name evidence="2" type="ORF">PgNI_08405</name>
</gene>
<protein>
    <submittedName>
        <fullName evidence="2">Uncharacterized protein</fullName>
    </submittedName>
</protein>
<reference evidence="1 2" key="1">
    <citation type="journal article" date="2019" name="Mol. Biol. Evol.">
        <title>Blast fungal genomes show frequent chromosomal changes, gene gains and losses, and effector gene turnover.</title>
        <authorList>
            <person name="Gomez Luciano L.B."/>
            <person name="Jason Tsai I."/>
            <person name="Chuma I."/>
            <person name="Tosa Y."/>
            <person name="Chen Y.H."/>
            <person name="Li J.Y."/>
            <person name="Li M.Y."/>
            <person name="Jade Lu M.Y."/>
            <person name="Nakayashiki H."/>
            <person name="Li W.H."/>
        </authorList>
    </citation>
    <scope>NUCLEOTIDE SEQUENCE [LARGE SCALE GENOMIC DNA]</scope>
    <source>
        <strain evidence="1 2">NI907</strain>
    </source>
</reference>
<organism evidence="1 2">
    <name type="scientific">Pyricularia grisea</name>
    <name type="common">Crabgrass-specific blast fungus</name>
    <name type="synonym">Magnaporthe grisea</name>
    <dbReference type="NCBI Taxonomy" id="148305"/>
    <lineage>
        <taxon>Eukaryota</taxon>
        <taxon>Fungi</taxon>
        <taxon>Dikarya</taxon>
        <taxon>Ascomycota</taxon>
        <taxon>Pezizomycotina</taxon>
        <taxon>Sordariomycetes</taxon>
        <taxon>Sordariomycetidae</taxon>
        <taxon>Magnaporthales</taxon>
        <taxon>Pyriculariaceae</taxon>
        <taxon>Pyricularia</taxon>
    </lineage>
</organism>
<proteinExistence type="predicted"/>
<dbReference type="RefSeq" id="XP_030978827.1">
    <property type="nucleotide sequence ID" value="XM_031128402.1"/>
</dbReference>